<keyword evidence="6" id="KW-1185">Reference proteome</keyword>
<feature type="region of interest" description="Disordered" evidence="1">
    <location>
        <begin position="449"/>
        <end position="494"/>
    </location>
</feature>
<dbReference type="OrthoDB" id="1916346at2759"/>
<feature type="chain" id="PRO_5039892244" description="F-box protein" evidence="2">
    <location>
        <begin position="24"/>
        <end position="946"/>
    </location>
</feature>
<dbReference type="InterPro" id="IPR056592">
    <property type="entry name" value="Beta-prop_At3g26010-like"/>
</dbReference>
<dbReference type="PANTHER" id="PTHR35546">
    <property type="entry name" value="F-BOX PROTEIN INTERACTION DOMAIN PROTEIN-RELATED"/>
    <property type="match status" value="1"/>
</dbReference>
<keyword evidence="2" id="KW-0732">Signal</keyword>
<evidence type="ECO:0000313" key="5">
    <source>
        <dbReference type="EMBL" id="KAG5626339.1"/>
    </source>
</evidence>
<dbReference type="InterPro" id="IPR055290">
    <property type="entry name" value="At3g26010-like"/>
</dbReference>
<feature type="signal peptide" evidence="2">
    <location>
        <begin position="1"/>
        <end position="23"/>
    </location>
</feature>
<sequence>MGEETKQTLSVLLKLKLFILGFPAIDDDMTDSSDESNHDMVDSSDEYEWEDDGIFKDDVKTVAFKPEWNEESEIPADYIRREYMEIKDMAKKYVAPFLPAKSLMKFRAVSKEWNHWIVSPLLSYQQSTSFYKLSGYFYQTVDVDFQSNPDFLSLDRSANGVPSPSLGFLPERVKVLSSSSGLLLCQGRENYYVCNPVTKVWKRIPCHQYYHGFDPSVVLAFDPRDNIESYYHIVAAVPLLGQPVVFFEIYSSQSNSWKRSSSECLELEGTILIGGGFYMKGMAYWNTTSNEVLAFDVKNEISAVLHVPIPPGRYGALTQIEDELCYVTAYNDGGDVFVLDIYGGMYMSLKNSVSINLGHKKSRRAFEEIPFIENSTLSCSVLPCFNNADDIVVIYTNERIYLYHLREQKVEALRTPRQLHPQRRFIPYINSLKAKLIRDFSLSAMAIDGEQSHQSHRSRHSGPTAKKKSKSNERKKGVSHENNKQHNPKDNMMTISSDEFENNIMADAEEFSPAIQQQDCGTHKDNMMTISSDEFENNIMADAEEFSPAIKQQDSGTHKVPEDDFKAVAYKLEWNVVSKLPADYIRREDMEIKDVAMKHVLPFLPGKSLMKFRAVSNEWNHWIVCPLLAYQQSTSFQKLSGYFYQVVYVDFQSDPNFLSLDHSANGIANPSLGFLPERIKVLSSSSGLLLCQGLESYYVCNPLTEDWKRIPPHQYYHGSDPAVILAFDPQGNIESYFHLVAAVPLLDQPVVFFGIYSSQSNSWSCSSSECLELEDTSLVGGGLYMKGMAYWSTTSNGVLAFDVKNEVAAVLRVPIPPGRYGAVTQVKDELSYVTVCNDCGDVFMLDIYGGMDMSLNHSVCINLGHKKSRQTLAEDPFIDNGTVLCSVLPCINSGDDIVVICTTERIYLYYLSGQKVETFMTPGQLNPKRRFIPYTNCLAAIHELKN</sequence>
<reference evidence="5 6" key="1">
    <citation type="submission" date="2020-09" db="EMBL/GenBank/DDBJ databases">
        <title>De no assembly of potato wild relative species, Solanum commersonii.</title>
        <authorList>
            <person name="Cho K."/>
        </authorList>
    </citation>
    <scope>NUCLEOTIDE SEQUENCE [LARGE SCALE GENOMIC DNA]</scope>
    <source>
        <strain evidence="5">LZ3.2</strain>
        <tissue evidence="5">Leaf</tissue>
    </source>
</reference>
<feature type="domain" description="F-box associated beta-propeller type 1" evidence="3">
    <location>
        <begin position="178"/>
        <end position="311"/>
    </location>
</feature>
<organism evidence="5 6">
    <name type="scientific">Solanum commersonii</name>
    <name type="common">Commerson's wild potato</name>
    <name type="synonym">Commerson's nightshade</name>
    <dbReference type="NCBI Taxonomy" id="4109"/>
    <lineage>
        <taxon>Eukaryota</taxon>
        <taxon>Viridiplantae</taxon>
        <taxon>Streptophyta</taxon>
        <taxon>Embryophyta</taxon>
        <taxon>Tracheophyta</taxon>
        <taxon>Spermatophyta</taxon>
        <taxon>Magnoliopsida</taxon>
        <taxon>eudicotyledons</taxon>
        <taxon>Gunneridae</taxon>
        <taxon>Pentapetalae</taxon>
        <taxon>asterids</taxon>
        <taxon>lamiids</taxon>
        <taxon>Solanales</taxon>
        <taxon>Solanaceae</taxon>
        <taxon>Solanoideae</taxon>
        <taxon>Solaneae</taxon>
        <taxon>Solanum</taxon>
    </lineage>
</organism>
<dbReference type="SUPFAM" id="SSF50965">
    <property type="entry name" value="Galactose oxidase, central domain"/>
    <property type="match status" value="2"/>
</dbReference>
<dbReference type="InterPro" id="IPR017451">
    <property type="entry name" value="F-box-assoc_interact_dom"/>
</dbReference>
<dbReference type="NCBIfam" id="TIGR01640">
    <property type="entry name" value="F_box_assoc_1"/>
    <property type="match status" value="1"/>
</dbReference>
<comment type="caution">
    <text evidence="5">The sequence shown here is derived from an EMBL/GenBank/DDBJ whole genome shotgun (WGS) entry which is preliminary data.</text>
</comment>
<dbReference type="Pfam" id="PF24750">
    <property type="entry name" value="b-prop_At3g26010-like"/>
    <property type="match status" value="1"/>
</dbReference>
<evidence type="ECO:0008006" key="7">
    <source>
        <dbReference type="Google" id="ProtNLM"/>
    </source>
</evidence>
<feature type="compositionally biased region" description="Basic and acidic residues" evidence="1">
    <location>
        <begin position="470"/>
        <end position="489"/>
    </location>
</feature>
<dbReference type="Proteomes" id="UP000824120">
    <property type="component" value="Chromosome 2"/>
</dbReference>
<dbReference type="AlphaFoldDB" id="A0A9J6AQ03"/>
<name>A0A9J6AQ03_SOLCO</name>
<accession>A0A9J6AQ03</accession>
<protein>
    <recommendedName>
        <fullName evidence="7">F-box protein</fullName>
    </recommendedName>
</protein>
<evidence type="ECO:0000259" key="4">
    <source>
        <dbReference type="Pfam" id="PF24750"/>
    </source>
</evidence>
<dbReference type="InterPro" id="IPR011043">
    <property type="entry name" value="Gal_Oxase/kelch_b-propeller"/>
</dbReference>
<evidence type="ECO:0000259" key="3">
    <source>
        <dbReference type="Pfam" id="PF07734"/>
    </source>
</evidence>
<dbReference type="PANTHER" id="PTHR35546:SF25">
    <property type="entry name" value="F-BOX DOMAIN-CONTAINING PROTEIN"/>
    <property type="match status" value="1"/>
</dbReference>
<proteinExistence type="predicted"/>
<feature type="compositionally biased region" description="Basic residues" evidence="1">
    <location>
        <begin position="454"/>
        <end position="469"/>
    </location>
</feature>
<dbReference type="Pfam" id="PF07734">
    <property type="entry name" value="FBA_1"/>
    <property type="match status" value="1"/>
</dbReference>
<gene>
    <name evidence="5" type="ORF">H5410_011557</name>
</gene>
<feature type="domain" description="F-box protein At3g26010-like beta-propeller" evidence="4">
    <location>
        <begin position="679"/>
        <end position="817"/>
    </location>
</feature>
<dbReference type="EMBL" id="JACXVP010000002">
    <property type="protein sequence ID" value="KAG5626339.1"/>
    <property type="molecule type" value="Genomic_DNA"/>
</dbReference>
<evidence type="ECO:0000256" key="1">
    <source>
        <dbReference type="SAM" id="MobiDB-lite"/>
    </source>
</evidence>
<evidence type="ECO:0000313" key="6">
    <source>
        <dbReference type="Proteomes" id="UP000824120"/>
    </source>
</evidence>
<evidence type="ECO:0000256" key="2">
    <source>
        <dbReference type="SAM" id="SignalP"/>
    </source>
</evidence>
<dbReference type="InterPro" id="IPR006527">
    <property type="entry name" value="F-box-assoc_dom_typ1"/>
</dbReference>